<dbReference type="GO" id="GO:0008374">
    <property type="term" value="F:O-acyltransferase activity"/>
    <property type="evidence" value="ECO:0007669"/>
    <property type="project" value="InterPro"/>
</dbReference>
<evidence type="ECO:0000313" key="14">
    <source>
        <dbReference type="Proteomes" id="UP001153712"/>
    </source>
</evidence>
<comment type="similarity">
    <text evidence="2 9">Belongs to the membrane-bound acyltransferase family. Sterol o-acyltransferase subfamily.</text>
</comment>
<gene>
    <name evidence="13" type="ORF">PHYEVI_LOCUS11600</name>
</gene>
<feature type="transmembrane region" description="Helical" evidence="12">
    <location>
        <begin position="98"/>
        <end position="121"/>
    </location>
</feature>
<dbReference type="InterPro" id="IPR014371">
    <property type="entry name" value="Oat_ACAT_DAG_ARE"/>
</dbReference>
<sequence>MSPNPHSRNGLRENGYGKIAGDKVKPKNHAFKEKQFQIRNSPLTDLCDNVPTVATVQSIFGSTIIFLFTSIILKDYMEFGEITLGIYLIRAAFKKLHIVAAIWICYLMVTFSVFYIFRIWAAGRLKMVAKRNLIKIWDRSWMAALLIFYIAAFRTSSILVVYFELPMASSAIVTLEQIRLVMKIHAFVRYNAEKMSGYKPHSEREAPRPAFAQYLYFLFAPVMLYRPEYPRTERVRWDFAAARAAEVAGVVVYQCFLFHRFILPSYKDFGRRKYTWAEAAAPAVAENSVPALLVLLAGFYVTLHSVQNLFAEVLRFGDREFYRDWWTSVSLAEYFRTWNIVVQDWLYAHVYWDAYRLSGSKTAGKLSVFLVSVVVHEWAMTYIFGFFYPALSYSFVLGAMLSFVNVPKFRFSNLFFWYVMTFGTGLTCSLYTLEYFARVNQPEEEVSSWWYYFVPRWYTCDCIV</sequence>
<evidence type="ECO:0000256" key="9">
    <source>
        <dbReference type="PIRNR" id="PIRNR000439"/>
    </source>
</evidence>
<evidence type="ECO:0000256" key="3">
    <source>
        <dbReference type="ARBA" id="ARBA00022679"/>
    </source>
</evidence>
<keyword evidence="3 9" id="KW-0808">Transferase</keyword>
<dbReference type="PANTHER" id="PTHR10408:SF8">
    <property type="entry name" value="O-ACYLTRANSFERASE"/>
    <property type="match status" value="1"/>
</dbReference>
<keyword evidence="7 9" id="KW-0472">Membrane</keyword>
<feature type="region of interest" description="Disordered" evidence="11">
    <location>
        <begin position="1"/>
        <end position="22"/>
    </location>
</feature>
<evidence type="ECO:0000256" key="8">
    <source>
        <dbReference type="ARBA" id="ARBA00023315"/>
    </source>
</evidence>
<evidence type="ECO:0000313" key="13">
    <source>
        <dbReference type="EMBL" id="CAG9865365.1"/>
    </source>
</evidence>
<evidence type="ECO:0000256" key="2">
    <source>
        <dbReference type="ARBA" id="ARBA00009010"/>
    </source>
</evidence>
<evidence type="ECO:0000256" key="10">
    <source>
        <dbReference type="PIRSR" id="PIRSR000439-1"/>
    </source>
</evidence>
<evidence type="ECO:0000256" key="11">
    <source>
        <dbReference type="SAM" id="MobiDB-lite"/>
    </source>
</evidence>
<evidence type="ECO:0000256" key="6">
    <source>
        <dbReference type="ARBA" id="ARBA00022989"/>
    </source>
</evidence>
<dbReference type="Pfam" id="PF03062">
    <property type="entry name" value="MBOAT"/>
    <property type="match status" value="1"/>
</dbReference>
<keyword evidence="8 9" id="KW-0012">Acyltransferase</keyword>
<keyword evidence="5 9" id="KW-0256">Endoplasmic reticulum</keyword>
<dbReference type="InterPro" id="IPR004299">
    <property type="entry name" value="MBOAT_fam"/>
</dbReference>
<accession>A0A9N9U2F8</accession>
<reference evidence="13" key="1">
    <citation type="submission" date="2022-01" db="EMBL/GenBank/DDBJ databases">
        <authorList>
            <person name="King R."/>
        </authorList>
    </citation>
    <scope>NUCLEOTIDE SEQUENCE</scope>
</reference>
<evidence type="ECO:0000256" key="12">
    <source>
        <dbReference type="SAM" id="Phobius"/>
    </source>
</evidence>
<organism evidence="13 14">
    <name type="scientific">Phyllotreta striolata</name>
    <name type="common">Striped flea beetle</name>
    <name type="synonym">Crioceris striolata</name>
    <dbReference type="NCBI Taxonomy" id="444603"/>
    <lineage>
        <taxon>Eukaryota</taxon>
        <taxon>Metazoa</taxon>
        <taxon>Ecdysozoa</taxon>
        <taxon>Arthropoda</taxon>
        <taxon>Hexapoda</taxon>
        <taxon>Insecta</taxon>
        <taxon>Pterygota</taxon>
        <taxon>Neoptera</taxon>
        <taxon>Endopterygota</taxon>
        <taxon>Coleoptera</taxon>
        <taxon>Polyphaga</taxon>
        <taxon>Cucujiformia</taxon>
        <taxon>Chrysomeloidea</taxon>
        <taxon>Chrysomelidae</taxon>
        <taxon>Galerucinae</taxon>
        <taxon>Alticini</taxon>
        <taxon>Phyllotreta</taxon>
    </lineage>
</organism>
<feature type="transmembrane region" description="Helical" evidence="12">
    <location>
        <begin position="390"/>
        <end position="407"/>
    </location>
</feature>
<dbReference type="AlphaFoldDB" id="A0A9N9U2F8"/>
<keyword evidence="14" id="KW-1185">Reference proteome</keyword>
<dbReference type="GO" id="GO:0005789">
    <property type="term" value="C:endoplasmic reticulum membrane"/>
    <property type="evidence" value="ECO:0007669"/>
    <property type="project" value="UniProtKB-SubCell"/>
</dbReference>
<feature type="transmembrane region" description="Helical" evidence="12">
    <location>
        <begin position="414"/>
        <end position="433"/>
    </location>
</feature>
<evidence type="ECO:0000256" key="4">
    <source>
        <dbReference type="ARBA" id="ARBA00022692"/>
    </source>
</evidence>
<dbReference type="EMBL" id="OU900102">
    <property type="protein sequence ID" value="CAG9865365.1"/>
    <property type="molecule type" value="Genomic_DNA"/>
</dbReference>
<dbReference type="GO" id="GO:0008203">
    <property type="term" value="P:cholesterol metabolic process"/>
    <property type="evidence" value="ECO:0007669"/>
    <property type="project" value="TreeGrafter"/>
</dbReference>
<dbReference type="OrthoDB" id="10039049at2759"/>
<dbReference type="Proteomes" id="UP001153712">
    <property type="component" value="Chromosome 9"/>
</dbReference>
<protein>
    <recommendedName>
        <fullName evidence="9">O-acyltransferase</fullName>
    </recommendedName>
</protein>
<evidence type="ECO:0000256" key="1">
    <source>
        <dbReference type="ARBA" id="ARBA00004477"/>
    </source>
</evidence>
<dbReference type="PIRSF" id="PIRSF000439">
    <property type="entry name" value="Oat_ACAT_DAG_ARE"/>
    <property type="match status" value="1"/>
</dbReference>
<feature type="active site" evidence="10">
    <location>
        <position position="376"/>
    </location>
</feature>
<feature type="transmembrane region" description="Helical" evidence="12">
    <location>
        <begin position="59"/>
        <end position="77"/>
    </location>
</feature>
<name>A0A9N9U2F8_PHYSR</name>
<keyword evidence="6 12" id="KW-1133">Transmembrane helix</keyword>
<dbReference type="PANTHER" id="PTHR10408">
    <property type="entry name" value="STEROL O-ACYLTRANSFERASE"/>
    <property type="match status" value="1"/>
</dbReference>
<keyword evidence="4 12" id="KW-0812">Transmembrane</keyword>
<evidence type="ECO:0000256" key="7">
    <source>
        <dbReference type="ARBA" id="ARBA00023136"/>
    </source>
</evidence>
<feature type="transmembrane region" description="Helical" evidence="12">
    <location>
        <begin position="141"/>
        <end position="163"/>
    </location>
</feature>
<evidence type="ECO:0000256" key="5">
    <source>
        <dbReference type="ARBA" id="ARBA00022824"/>
    </source>
</evidence>
<proteinExistence type="inferred from homology"/>
<comment type="subcellular location">
    <subcellularLocation>
        <location evidence="1 9">Endoplasmic reticulum membrane</location>
        <topology evidence="1 9">Multi-pass membrane protein</topology>
    </subcellularLocation>
</comment>